<reference evidence="3" key="1">
    <citation type="journal article" date="2015" name="BMC Genomics">
        <title>Genomic and transcriptomic analysis of the endophytic fungus Pestalotiopsis fici reveals its lifestyle and high potential for synthesis of natural products.</title>
        <authorList>
            <person name="Wang X."/>
            <person name="Zhang X."/>
            <person name="Liu L."/>
            <person name="Xiang M."/>
            <person name="Wang W."/>
            <person name="Sun X."/>
            <person name="Che Y."/>
            <person name="Guo L."/>
            <person name="Liu G."/>
            <person name="Guo L."/>
            <person name="Wang C."/>
            <person name="Yin W.B."/>
            <person name="Stadler M."/>
            <person name="Zhang X."/>
            <person name="Liu X."/>
        </authorList>
    </citation>
    <scope>NUCLEOTIDE SEQUENCE [LARGE SCALE GENOMIC DNA]</scope>
    <source>
        <strain evidence="3">W106-1 / CGMCC3.15140</strain>
    </source>
</reference>
<accession>W3X159</accession>
<feature type="compositionally biased region" description="Basic and acidic residues" evidence="1">
    <location>
        <begin position="391"/>
        <end position="415"/>
    </location>
</feature>
<feature type="compositionally biased region" description="Acidic residues" evidence="1">
    <location>
        <begin position="585"/>
        <end position="606"/>
    </location>
</feature>
<feature type="region of interest" description="Disordered" evidence="1">
    <location>
        <begin position="305"/>
        <end position="606"/>
    </location>
</feature>
<dbReference type="EMBL" id="KI912113">
    <property type="protein sequence ID" value="ETS79863.1"/>
    <property type="molecule type" value="Genomic_DNA"/>
</dbReference>
<feature type="compositionally biased region" description="Polar residues" evidence="1">
    <location>
        <begin position="79"/>
        <end position="89"/>
    </location>
</feature>
<feature type="compositionally biased region" description="Polar residues" evidence="1">
    <location>
        <begin position="190"/>
        <end position="216"/>
    </location>
</feature>
<dbReference type="KEGG" id="pfy:PFICI_07392"/>
<feature type="compositionally biased region" description="Basic and acidic residues" evidence="1">
    <location>
        <begin position="259"/>
        <end position="275"/>
    </location>
</feature>
<dbReference type="OrthoDB" id="10576795at2759"/>
<feature type="compositionally biased region" description="Basic and acidic residues" evidence="1">
    <location>
        <begin position="19"/>
        <end position="32"/>
    </location>
</feature>
<feature type="region of interest" description="Disordered" evidence="1">
    <location>
        <begin position="19"/>
        <end position="121"/>
    </location>
</feature>
<evidence type="ECO:0000256" key="1">
    <source>
        <dbReference type="SAM" id="MobiDB-lite"/>
    </source>
</evidence>
<dbReference type="RefSeq" id="XP_007834164.1">
    <property type="nucleotide sequence ID" value="XM_007835973.1"/>
</dbReference>
<feature type="compositionally biased region" description="Polar residues" evidence="1">
    <location>
        <begin position="231"/>
        <end position="254"/>
    </location>
</feature>
<keyword evidence="3" id="KW-1185">Reference proteome</keyword>
<proteinExistence type="predicted"/>
<feature type="compositionally biased region" description="Polar residues" evidence="1">
    <location>
        <begin position="33"/>
        <end position="47"/>
    </location>
</feature>
<dbReference type="Proteomes" id="UP000030651">
    <property type="component" value="Unassembled WGS sequence"/>
</dbReference>
<feature type="compositionally biased region" description="Basic and acidic residues" evidence="1">
    <location>
        <begin position="544"/>
        <end position="560"/>
    </location>
</feature>
<gene>
    <name evidence="2" type="ORF">PFICI_07392</name>
</gene>
<feature type="region of interest" description="Disordered" evidence="1">
    <location>
        <begin position="133"/>
        <end position="289"/>
    </location>
</feature>
<name>W3X159_PESFW</name>
<dbReference type="HOGENOM" id="CLU_450630_0_0_1"/>
<feature type="compositionally biased region" description="Basic residues" evidence="1">
    <location>
        <begin position="561"/>
        <end position="574"/>
    </location>
</feature>
<sequence>MSQNLQTIAQEALDTMQIKAEENTTMRGEDKLNSFSSGNEFGTSYEHSTGDDKSSQAPLEEHHTESGRMTPCPIDAGTPPTQMEASEPSTPAHGAEVPEVLDQKDGASSLDFTAPTVSPISAAHDETLDALFEIDEDYENQHEKQSANPSNAISLPTGPINTPILQLSTIRDSSVDAGIDGGTSDGNRGPRSTSPTTSIASSEDITVETQLRSGSISEKVATQDLDLGSPQEDTNSNSITLSEPAVSNTENSKGSGVEYVDHENDQTVKEEHETTELPEFGEIQNTTRYDELETRVPVAFMEVSPRDYIQPSDQDSHKDHDILVSPDADLAQQVVHDSAVDNPKSNSMTDTEINDRKDTQLPDTDVNGDSEPQLTPPKLEPDANVGQESAEEPREYQETLSRKVLDKEEIQKPEENPEPDEGGLQPTEQPDLEIEATKPKVRKPLPTAPVKSNAPKKAPTPKGPRKRKLGIYEYSWESDPESYPKKSKIACPQPDAKGKKPPATARTGTKKRQREASEAEGAASDDEALAGKKAASNKKPRVPKVKEIKADKKSAPEKKTPQKRGPKPGSKKTKKVEEVKPVVDTDFENDSEFVVEGDEEGDSEDD</sequence>
<evidence type="ECO:0000313" key="2">
    <source>
        <dbReference type="EMBL" id="ETS79863.1"/>
    </source>
</evidence>
<feature type="compositionally biased region" description="Polar residues" evidence="1">
    <location>
        <begin position="146"/>
        <end position="172"/>
    </location>
</feature>
<protein>
    <submittedName>
        <fullName evidence="2">Uncharacterized protein</fullName>
    </submittedName>
</protein>
<dbReference type="AlphaFoldDB" id="W3X159"/>
<dbReference type="InParanoid" id="W3X159"/>
<feature type="compositionally biased region" description="Basic and acidic residues" evidence="1">
    <location>
        <begin position="48"/>
        <end position="66"/>
    </location>
</feature>
<dbReference type="GeneID" id="19272405"/>
<evidence type="ECO:0000313" key="3">
    <source>
        <dbReference type="Proteomes" id="UP000030651"/>
    </source>
</evidence>
<organism evidence="2 3">
    <name type="scientific">Pestalotiopsis fici (strain W106-1 / CGMCC3.15140)</name>
    <dbReference type="NCBI Taxonomy" id="1229662"/>
    <lineage>
        <taxon>Eukaryota</taxon>
        <taxon>Fungi</taxon>
        <taxon>Dikarya</taxon>
        <taxon>Ascomycota</taxon>
        <taxon>Pezizomycotina</taxon>
        <taxon>Sordariomycetes</taxon>
        <taxon>Xylariomycetidae</taxon>
        <taxon>Amphisphaeriales</taxon>
        <taxon>Sporocadaceae</taxon>
        <taxon>Pestalotiopsis</taxon>
    </lineage>
</organism>